<dbReference type="InterPro" id="IPR001537">
    <property type="entry name" value="SpoU_MeTrfase"/>
</dbReference>
<dbReference type="PANTHER" id="PTHR42786">
    <property type="entry name" value="TRNA/RRNA METHYLTRANSFERASE"/>
    <property type="match status" value="1"/>
</dbReference>
<keyword evidence="2 5" id="KW-0489">Methyltransferase</keyword>
<dbReference type="CDD" id="cd18093">
    <property type="entry name" value="SpoU-like_TrmJ"/>
    <property type="match status" value="1"/>
</dbReference>
<evidence type="ECO:0000256" key="5">
    <source>
        <dbReference type="RuleBase" id="RU362024"/>
    </source>
</evidence>
<dbReference type="PANTHER" id="PTHR42786:SF7">
    <property type="entry name" value="TRNA_RRNA METHYLTRANSFERASE SPOU TYPE DOMAIN-CONTAINING PROTEIN"/>
    <property type="match status" value="1"/>
</dbReference>
<dbReference type="InterPro" id="IPR029028">
    <property type="entry name" value="Alpha/beta_knot_MTases"/>
</dbReference>
<dbReference type="GO" id="GO:0005829">
    <property type="term" value="C:cytosol"/>
    <property type="evidence" value="ECO:0007669"/>
    <property type="project" value="TreeGrafter"/>
</dbReference>
<evidence type="ECO:0000256" key="1">
    <source>
        <dbReference type="ARBA" id="ARBA00007228"/>
    </source>
</evidence>
<evidence type="ECO:0000313" key="9">
    <source>
        <dbReference type="Proteomes" id="UP000664414"/>
    </source>
</evidence>
<dbReference type="PIRSF" id="PIRSF004808">
    <property type="entry name" value="LasT"/>
    <property type="match status" value="1"/>
</dbReference>
<comment type="subcellular location">
    <subcellularLocation>
        <location evidence="5">Cytoplasm</location>
    </subcellularLocation>
</comment>
<keyword evidence="3" id="KW-0808">Transferase</keyword>
<dbReference type="AlphaFoldDB" id="A0A8J7TUY5"/>
<comment type="subunit">
    <text evidence="5">Homodimer.</text>
</comment>
<evidence type="ECO:0000256" key="6">
    <source>
        <dbReference type="SAM" id="MobiDB-lite"/>
    </source>
</evidence>
<keyword evidence="5" id="KW-0819">tRNA processing</keyword>
<comment type="catalytic activity">
    <reaction evidence="5">
        <text>uridine(32) in tRNA + S-adenosyl-L-methionine = 2'-O-methyluridine(32) in tRNA + S-adenosyl-L-homocysteine + H(+)</text>
        <dbReference type="Rhea" id="RHEA:42936"/>
        <dbReference type="Rhea" id="RHEA-COMP:10107"/>
        <dbReference type="Rhea" id="RHEA-COMP:10290"/>
        <dbReference type="ChEBI" id="CHEBI:15378"/>
        <dbReference type="ChEBI" id="CHEBI:57856"/>
        <dbReference type="ChEBI" id="CHEBI:59789"/>
        <dbReference type="ChEBI" id="CHEBI:65315"/>
        <dbReference type="ChEBI" id="CHEBI:74478"/>
        <dbReference type="EC" id="2.1.1.200"/>
    </reaction>
</comment>
<keyword evidence="5" id="KW-0963">Cytoplasm</keyword>
<evidence type="ECO:0000256" key="3">
    <source>
        <dbReference type="ARBA" id="ARBA00022679"/>
    </source>
</evidence>
<feature type="region of interest" description="Disordered" evidence="6">
    <location>
        <begin position="235"/>
        <end position="260"/>
    </location>
</feature>
<dbReference type="GO" id="GO:0003723">
    <property type="term" value="F:RNA binding"/>
    <property type="evidence" value="ECO:0007669"/>
    <property type="project" value="InterPro"/>
</dbReference>
<dbReference type="Proteomes" id="UP000664414">
    <property type="component" value="Unassembled WGS sequence"/>
</dbReference>
<accession>A0A8J7TUY5</accession>
<evidence type="ECO:0000259" key="7">
    <source>
        <dbReference type="Pfam" id="PF00588"/>
    </source>
</evidence>
<dbReference type="GO" id="GO:0160206">
    <property type="term" value="F:tRNA (cytidine(32)/uridine(32)-2'-O)-methyltransferase activity"/>
    <property type="evidence" value="ECO:0007669"/>
    <property type="project" value="UniProtKB-EC"/>
</dbReference>
<dbReference type="Gene3D" id="1.10.8.590">
    <property type="match status" value="1"/>
</dbReference>
<reference evidence="8" key="1">
    <citation type="submission" date="2021-02" db="EMBL/GenBank/DDBJ databases">
        <title>Thiocyanate and organic carbon inputs drive convergent selection for specific autotrophic Afipia and Thiobacillus strains within complex microbiomes.</title>
        <authorList>
            <person name="Huddy R.J."/>
            <person name="Sachdeva R."/>
            <person name="Kadzinga F."/>
            <person name="Kantor R.S."/>
            <person name="Harrison S.T.L."/>
            <person name="Banfield J.F."/>
        </authorList>
    </citation>
    <scope>NUCLEOTIDE SEQUENCE</scope>
    <source>
        <strain evidence="8">SCN18_10_11_15_R4_P_38_20</strain>
    </source>
</reference>
<sequence>MIGPVIILVESQIPQNIGKTARAMLNCELRDLRLVRPLVDHCHRDARALAAGADEVLEQAKIFNSTGEAIADLHRVFSTSARHRDMVELQLTPKKAADFFVEMVQENHRIGVLFGPERAGLDNEDVALCEGNIFVPVNPEFSSLNLAQAVLLIAYEWYQAKVKFPEMTLKKGEASLASREELLGFLNQLEGELDLSGYFRADHKKPKMLRTIHNMFSRVPLTSQEVRTLRGIVSDLSDPHGEKARMTKRRLQKQEKETEI</sequence>
<comment type="function">
    <text evidence="5">Catalyzes the formation of 2'O-methylated cytidine (Cm32) or 2'O-methylated uridine (Um32) at position 32 in tRNA.</text>
</comment>
<comment type="similarity">
    <text evidence="1">Belongs to the class IV-like SAM-binding methyltransferase superfamily. RNA methyltransferase TrmH family.</text>
</comment>
<gene>
    <name evidence="5" type="primary">trmJ</name>
    <name evidence="8" type="ORF">J0H12_04805</name>
</gene>
<feature type="domain" description="tRNA/rRNA methyltransferase SpoU type" evidence="7">
    <location>
        <begin position="5"/>
        <end position="155"/>
    </location>
</feature>
<dbReference type="NCBIfam" id="TIGR00050">
    <property type="entry name" value="rRNA_methyl_1"/>
    <property type="match status" value="1"/>
</dbReference>
<keyword evidence="4 5" id="KW-0949">S-adenosyl-L-methionine</keyword>
<organism evidence="8 9">
    <name type="scientific">Candidatus Paracaedimonas acanthamoebae</name>
    <dbReference type="NCBI Taxonomy" id="244581"/>
    <lineage>
        <taxon>Bacteria</taxon>
        <taxon>Pseudomonadati</taxon>
        <taxon>Pseudomonadota</taxon>
        <taxon>Alphaproteobacteria</taxon>
        <taxon>Holosporales</taxon>
        <taxon>Caedimonadaceae</taxon>
        <taxon>Candidatus Paracaedimonas</taxon>
    </lineage>
</organism>
<dbReference type="Gene3D" id="3.40.1280.10">
    <property type="match status" value="1"/>
</dbReference>
<evidence type="ECO:0000256" key="2">
    <source>
        <dbReference type="ARBA" id="ARBA00022603"/>
    </source>
</evidence>
<name>A0A8J7TUY5_9PROT</name>
<dbReference type="EMBL" id="JAFKGL010000018">
    <property type="protein sequence ID" value="MBN9413226.1"/>
    <property type="molecule type" value="Genomic_DNA"/>
</dbReference>
<dbReference type="Pfam" id="PF00588">
    <property type="entry name" value="SpoU_methylase"/>
    <property type="match status" value="1"/>
</dbReference>
<comment type="caution">
    <text evidence="8">The sequence shown here is derived from an EMBL/GenBank/DDBJ whole genome shotgun (WGS) entry which is preliminary data.</text>
</comment>
<dbReference type="SUPFAM" id="SSF75217">
    <property type="entry name" value="alpha/beta knot"/>
    <property type="match status" value="1"/>
</dbReference>
<protein>
    <recommendedName>
        <fullName evidence="5">tRNA (cytidine/uridine-2'-O-)-methyltransferase TrmJ</fullName>
        <ecNumber evidence="5">2.1.1.200</ecNumber>
    </recommendedName>
    <alternativeName>
        <fullName evidence="5">tRNA (cytidine(32)/uridine(32)-2'-O)-methyltransferase</fullName>
    </alternativeName>
    <alternativeName>
        <fullName evidence="5">tRNA Cm32/Um32 methyltransferase</fullName>
    </alternativeName>
</protein>
<dbReference type="InterPro" id="IPR004384">
    <property type="entry name" value="RNA_MeTrfase_TrmJ/LasT"/>
</dbReference>
<evidence type="ECO:0000256" key="4">
    <source>
        <dbReference type="ARBA" id="ARBA00022691"/>
    </source>
</evidence>
<comment type="catalytic activity">
    <reaction evidence="5">
        <text>cytidine(32) in tRNA + S-adenosyl-L-methionine = 2'-O-methylcytidine(32) in tRNA + S-adenosyl-L-homocysteine + H(+)</text>
        <dbReference type="Rhea" id="RHEA:42932"/>
        <dbReference type="Rhea" id="RHEA-COMP:10288"/>
        <dbReference type="Rhea" id="RHEA-COMP:10289"/>
        <dbReference type="ChEBI" id="CHEBI:15378"/>
        <dbReference type="ChEBI" id="CHEBI:57856"/>
        <dbReference type="ChEBI" id="CHEBI:59789"/>
        <dbReference type="ChEBI" id="CHEBI:74495"/>
        <dbReference type="ChEBI" id="CHEBI:82748"/>
        <dbReference type="EC" id="2.1.1.200"/>
    </reaction>
</comment>
<dbReference type="InterPro" id="IPR029026">
    <property type="entry name" value="tRNA_m1G_MTases_N"/>
</dbReference>
<dbReference type="EC" id="2.1.1.200" evidence="5"/>
<dbReference type="GO" id="GO:0002128">
    <property type="term" value="P:tRNA nucleoside ribose methylation"/>
    <property type="evidence" value="ECO:0007669"/>
    <property type="project" value="TreeGrafter"/>
</dbReference>
<evidence type="ECO:0000313" key="8">
    <source>
        <dbReference type="EMBL" id="MBN9413226.1"/>
    </source>
</evidence>
<proteinExistence type="inferred from homology"/>